<proteinExistence type="predicted"/>
<dbReference type="EMBL" id="JACXVP010000019">
    <property type="protein sequence ID" value="KAG5568977.1"/>
    <property type="molecule type" value="Genomic_DNA"/>
</dbReference>
<dbReference type="OrthoDB" id="1829647at2759"/>
<organism evidence="2 3">
    <name type="scientific">Solanum commersonii</name>
    <name type="common">Commerson's wild potato</name>
    <name type="synonym">Commerson's nightshade</name>
    <dbReference type="NCBI Taxonomy" id="4109"/>
    <lineage>
        <taxon>Eukaryota</taxon>
        <taxon>Viridiplantae</taxon>
        <taxon>Streptophyta</taxon>
        <taxon>Embryophyta</taxon>
        <taxon>Tracheophyta</taxon>
        <taxon>Spermatophyta</taxon>
        <taxon>Magnoliopsida</taxon>
        <taxon>eudicotyledons</taxon>
        <taxon>Gunneridae</taxon>
        <taxon>Pentapetalae</taxon>
        <taxon>asterids</taxon>
        <taxon>lamiids</taxon>
        <taxon>Solanales</taxon>
        <taxon>Solanaceae</taxon>
        <taxon>Solanoideae</taxon>
        <taxon>Solaneae</taxon>
        <taxon>Solanum</taxon>
    </lineage>
</organism>
<comment type="caution">
    <text evidence="2">The sequence shown here is derived from an EMBL/GenBank/DDBJ whole genome shotgun (WGS) entry which is preliminary data.</text>
</comment>
<feature type="region of interest" description="Disordered" evidence="1">
    <location>
        <begin position="21"/>
        <end position="47"/>
    </location>
</feature>
<evidence type="ECO:0000256" key="1">
    <source>
        <dbReference type="SAM" id="MobiDB-lite"/>
    </source>
</evidence>
<accession>A0A9J5W0N6</accession>
<gene>
    <name evidence="2" type="ORF">H5410_064021</name>
</gene>
<keyword evidence="3" id="KW-1185">Reference proteome</keyword>
<evidence type="ECO:0000313" key="3">
    <source>
        <dbReference type="Proteomes" id="UP000824120"/>
    </source>
</evidence>
<feature type="compositionally biased region" description="Basic and acidic residues" evidence="1">
    <location>
        <begin position="70"/>
        <end position="83"/>
    </location>
</feature>
<dbReference type="Proteomes" id="UP000824120">
    <property type="component" value="Unassembled WGS sequence"/>
</dbReference>
<name>A0A9J5W0N6_SOLCO</name>
<dbReference type="AlphaFoldDB" id="A0A9J5W0N6"/>
<sequence length="191" mass="20906">MSGLAPQAVIPVVTFTTPLASNSEDVRPSQTPHLTMSSRIGPASLGPKEAVPRFRFRGIIRVGVRRPGRPPKEPFPDPSRPARGDPLAAGAARAIHRQPTGWGWDPVPSPQSQSFSRLRIHFADFPCLHCSIDQRLSPWRRCGYEYGRAWAAFGPPDFQGPPGRTGHHAASRCSSGRWTLPPVSRFEGGRC</sequence>
<feature type="region of interest" description="Disordered" evidence="1">
    <location>
        <begin position="64"/>
        <end position="86"/>
    </location>
</feature>
<protein>
    <submittedName>
        <fullName evidence="2">Uncharacterized protein</fullName>
    </submittedName>
</protein>
<feature type="compositionally biased region" description="Polar residues" evidence="1">
    <location>
        <begin position="21"/>
        <end position="38"/>
    </location>
</feature>
<reference evidence="2" key="1">
    <citation type="submission" date="2020-09" db="EMBL/GenBank/DDBJ databases">
        <title>De no assembly of potato wild relative species, Solanum commersonii.</title>
        <authorList>
            <person name="Cho K."/>
        </authorList>
    </citation>
    <scope>NUCLEOTIDE SEQUENCE</scope>
    <source>
        <strain evidence="2">LZ3.2</strain>
        <tissue evidence="2">Leaf</tissue>
    </source>
</reference>
<evidence type="ECO:0000313" key="2">
    <source>
        <dbReference type="EMBL" id="KAG5568977.1"/>
    </source>
</evidence>